<protein>
    <submittedName>
        <fullName evidence="1">Uncharacterized protein</fullName>
    </submittedName>
</protein>
<dbReference type="EMBL" id="KM649682">
    <property type="protein sequence ID" value="AIU94554.1"/>
    <property type="molecule type" value="Genomic_DNA"/>
</dbReference>
<accession>A0A0A0R1L5</accession>
<reference evidence="1" key="1">
    <citation type="journal article" date="2015" name="J. Antimicrob. Chemother.">
        <title>Characterization of a genomic island in Stenotrophomonas maltophilia that carries a novel floR gene variant.</title>
        <authorList>
            <person name="He T."/>
            <person name="Shen J."/>
            <person name="Schwarz S."/>
            <person name="Wu C."/>
            <person name="Wang Y."/>
        </authorList>
    </citation>
    <scope>NUCLEOTIDE SEQUENCE</scope>
    <source>
        <strain evidence="1">GZP-Sm1</strain>
    </source>
</reference>
<name>A0A0A0R1L5_STEMA</name>
<proteinExistence type="predicted"/>
<evidence type="ECO:0000313" key="1">
    <source>
        <dbReference type="EMBL" id="AIU94554.1"/>
    </source>
</evidence>
<dbReference type="AlphaFoldDB" id="A0A0A0R1L5"/>
<sequence length="116" mass="12793">MPRIASRPPVTAFAPQPALPCLRQLQLHNANQGDTHDRKESAFVRRRYRRCRGHGLRRQPGLRRLAQDRICTGLRTAPAVPVRQRGQARPAAVLRPVVTGSVHGVGIAGPPHPPRS</sequence>
<organism evidence="1">
    <name type="scientific">Stenotrophomonas maltophilia</name>
    <name type="common">Pseudomonas maltophilia</name>
    <name type="synonym">Xanthomonas maltophilia</name>
    <dbReference type="NCBI Taxonomy" id="40324"/>
    <lineage>
        <taxon>Bacteria</taxon>
        <taxon>Pseudomonadati</taxon>
        <taxon>Pseudomonadota</taxon>
        <taxon>Gammaproteobacteria</taxon>
        <taxon>Lysobacterales</taxon>
        <taxon>Lysobacteraceae</taxon>
        <taxon>Stenotrophomonas</taxon>
        <taxon>Stenotrophomonas maltophilia group</taxon>
    </lineage>
</organism>